<feature type="non-terminal residue" evidence="2">
    <location>
        <position position="1"/>
    </location>
</feature>
<feature type="transmembrane region" description="Helical" evidence="1">
    <location>
        <begin position="158"/>
        <end position="180"/>
    </location>
</feature>
<comment type="caution">
    <text evidence="2">The sequence shown here is derived from an EMBL/GenBank/DDBJ whole genome shotgun (WGS) entry which is preliminary data.</text>
</comment>
<dbReference type="AlphaFoldDB" id="A0A482VYX2"/>
<feature type="transmembrane region" description="Helical" evidence="1">
    <location>
        <begin position="56"/>
        <end position="75"/>
    </location>
</feature>
<dbReference type="EMBL" id="QDEB01047536">
    <property type="protein sequence ID" value="RZC37974.1"/>
    <property type="molecule type" value="Genomic_DNA"/>
</dbReference>
<keyword evidence="1" id="KW-0472">Membrane</keyword>
<feature type="transmembrane region" description="Helical" evidence="1">
    <location>
        <begin position="114"/>
        <end position="134"/>
    </location>
</feature>
<feature type="non-terminal residue" evidence="2">
    <location>
        <position position="238"/>
    </location>
</feature>
<evidence type="ECO:0000256" key="1">
    <source>
        <dbReference type="SAM" id="Phobius"/>
    </source>
</evidence>
<gene>
    <name evidence="2" type="ORF">BDFB_009117</name>
</gene>
<evidence type="ECO:0008006" key="4">
    <source>
        <dbReference type="Google" id="ProtNLM"/>
    </source>
</evidence>
<keyword evidence="3" id="KW-1185">Reference proteome</keyword>
<feature type="transmembrane region" description="Helical" evidence="1">
    <location>
        <begin position="27"/>
        <end position="44"/>
    </location>
</feature>
<dbReference type="Proteomes" id="UP000292052">
    <property type="component" value="Unassembled WGS sequence"/>
</dbReference>
<organism evidence="2 3">
    <name type="scientific">Asbolus verrucosus</name>
    <name type="common">Desert ironclad beetle</name>
    <dbReference type="NCBI Taxonomy" id="1661398"/>
    <lineage>
        <taxon>Eukaryota</taxon>
        <taxon>Metazoa</taxon>
        <taxon>Ecdysozoa</taxon>
        <taxon>Arthropoda</taxon>
        <taxon>Hexapoda</taxon>
        <taxon>Insecta</taxon>
        <taxon>Pterygota</taxon>
        <taxon>Neoptera</taxon>
        <taxon>Endopterygota</taxon>
        <taxon>Coleoptera</taxon>
        <taxon>Polyphaga</taxon>
        <taxon>Cucujiformia</taxon>
        <taxon>Tenebrionidae</taxon>
        <taxon>Pimeliinae</taxon>
        <taxon>Asbolus</taxon>
    </lineage>
</organism>
<sequence>SDDCFIVLRKIFFVCAYHRYTKLLNKICLFFHSVVYMFQIYYMANHFNPELFSTKSLQMIIFLFILTTMVSSIYLEDDIVLLANLLLNISWSIDSAGVETRNLITKKSRTINTFNYVALSLFAFSATILLPVFGDVSELFLCVRVFDEYFGVWSKIPYLFYFSTLHFMFYSAIKLGYLLLHGILNIQIQMLLLGEHILQISSDYDDVDEWQKLYNTAYQKEMYKRLRFCIKQHAILKM</sequence>
<evidence type="ECO:0000313" key="2">
    <source>
        <dbReference type="EMBL" id="RZC37974.1"/>
    </source>
</evidence>
<name>A0A482VYX2_ASBVE</name>
<dbReference type="OrthoDB" id="6782747at2759"/>
<evidence type="ECO:0000313" key="3">
    <source>
        <dbReference type="Proteomes" id="UP000292052"/>
    </source>
</evidence>
<keyword evidence="1" id="KW-1133">Transmembrane helix</keyword>
<protein>
    <recommendedName>
        <fullName evidence="4">7tm 6 domain containing protein</fullName>
    </recommendedName>
</protein>
<proteinExistence type="predicted"/>
<reference evidence="2 3" key="1">
    <citation type="submission" date="2017-03" db="EMBL/GenBank/DDBJ databases">
        <title>Genome of the blue death feigning beetle - Asbolus verrucosus.</title>
        <authorList>
            <person name="Rider S.D."/>
        </authorList>
    </citation>
    <scope>NUCLEOTIDE SEQUENCE [LARGE SCALE GENOMIC DNA]</scope>
    <source>
        <strain evidence="2">Butters</strain>
        <tissue evidence="2">Head and leg muscle</tissue>
    </source>
</reference>
<keyword evidence="1" id="KW-0812">Transmembrane</keyword>
<accession>A0A482VYX2</accession>